<keyword evidence="6" id="KW-0067">ATP-binding</keyword>
<dbReference type="CDD" id="cd03257">
    <property type="entry name" value="ABC_NikE_OppD_transporters"/>
    <property type="match status" value="2"/>
</dbReference>
<evidence type="ECO:0000313" key="9">
    <source>
        <dbReference type="EMBL" id="KEI43468.1"/>
    </source>
</evidence>
<proteinExistence type="inferred from homology"/>
<dbReference type="NCBIfam" id="NF007739">
    <property type="entry name" value="PRK10419.1"/>
    <property type="match status" value="2"/>
</dbReference>
<dbReference type="PROSITE" id="PS00211">
    <property type="entry name" value="ABC_TRANSPORTER_1"/>
    <property type="match status" value="2"/>
</dbReference>
<dbReference type="STRING" id="28042.GU90_17155"/>
<reference evidence="9 10" key="1">
    <citation type="submission" date="2014-06" db="EMBL/GenBank/DDBJ databases">
        <title>Saccharopolyspora rectivirgula DSM-43113 Genome sequencing.</title>
        <authorList>
            <person name="Barrera C."/>
            <person name="Millon L."/>
            <person name="Rognon B."/>
            <person name="Zaugg C."/>
            <person name="Monod M."/>
        </authorList>
    </citation>
    <scope>NUCLEOTIDE SEQUENCE [LARGE SCALE GENOMIC DNA]</scope>
    <source>
        <strain evidence="9 10">DSM 43113</strain>
    </source>
</reference>
<dbReference type="SUPFAM" id="SSF52540">
    <property type="entry name" value="P-loop containing nucleoside triphosphate hydrolases"/>
    <property type="match status" value="2"/>
</dbReference>
<dbReference type="GO" id="GO:0005524">
    <property type="term" value="F:ATP binding"/>
    <property type="evidence" value="ECO:0007669"/>
    <property type="project" value="UniProtKB-KW"/>
</dbReference>
<dbReference type="InterPro" id="IPR003439">
    <property type="entry name" value="ABC_transporter-like_ATP-bd"/>
</dbReference>
<evidence type="ECO:0000259" key="8">
    <source>
        <dbReference type="PROSITE" id="PS50893"/>
    </source>
</evidence>
<dbReference type="InterPro" id="IPR013563">
    <property type="entry name" value="Oligopep_ABC_C"/>
</dbReference>
<dbReference type="NCBIfam" id="NF008453">
    <property type="entry name" value="PRK11308.1"/>
    <property type="match status" value="2"/>
</dbReference>
<feature type="domain" description="ABC transporter" evidence="8">
    <location>
        <begin position="277"/>
        <end position="516"/>
    </location>
</feature>
<dbReference type="FunFam" id="3.40.50.300:FF:000016">
    <property type="entry name" value="Oligopeptide ABC transporter ATP-binding component"/>
    <property type="match status" value="2"/>
</dbReference>
<evidence type="ECO:0000313" key="10">
    <source>
        <dbReference type="Proteomes" id="UP000031419"/>
    </source>
</evidence>
<keyword evidence="10" id="KW-1185">Reference proteome</keyword>
<dbReference type="Proteomes" id="UP000031419">
    <property type="component" value="Unassembled WGS sequence"/>
</dbReference>
<sequence length="532" mass="57747">MTGLLTVTDLRVQFRSGRTTTPAVRGIDFTVHPGEIVALVGESGSGKSITAMSVLGLLPPNAEVSGSIELGGTELIGLPGPELRRIRGGRVAMIFQEPMTSLNPVFTIGWQLAEAVRLHSDATRAQARDRAAELLELVGIPEPRQRLDHYPHQLSGGQRQRVMIAMALAGQPELLIADEPTTALDVTVQAGILALLEDLRDRLGTSILLITHDLGVVADIADRVLVMHRGELLEEAETTRLFTAPQHPRTAELLAAVPRLVVSERERTRDPGADPLLDVSELVVEYRGHTAVNGVSLQVGRGGTTALVGESGSGKSTVGRAVARLVEPAAGRITLAGADITRLSRRALRKVRRNIGLVFQDPASSLDPRMTIGSTIAEPLRLHRVARGRELARRVDELLDAVGLDSRMRDRYPHELSGGQRQRVSIARALALGPELLIADEPTSALDVSVQDAVLELLRELQREWRFGCLFISHDLAVVSELAERVAVMRRGEVVESGDCGEVLAEPQHEYTRQLLDSVPVPDPVQQRQFTT</sequence>
<dbReference type="RefSeq" id="WP_029722065.1">
    <property type="nucleotide sequence ID" value="NZ_JAJUIW010000024.1"/>
</dbReference>
<evidence type="ECO:0000256" key="5">
    <source>
        <dbReference type="ARBA" id="ARBA00022741"/>
    </source>
</evidence>
<evidence type="ECO:0000256" key="1">
    <source>
        <dbReference type="ARBA" id="ARBA00004202"/>
    </source>
</evidence>
<dbReference type="PANTHER" id="PTHR43297:SF2">
    <property type="entry name" value="DIPEPTIDE TRANSPORT ATP-BINDING PROTEIN DPPD"/>
    <property type="match status" value="1"/>
</dbReference>
<accession>A0A073AUJ8</accession>
<keyword evidence="5" id="KW-0547">Nucleotide-binding</keyword>
<dbReference type="SMART" id="SM00382">
    <property type="entry name" value="AAA"/>
    <property type="match status" value="2"/>
</dbReference>
<dbReference type="AlphaFoldDB" id="A0A073AUJ8"/>
<dbReference type="PANTHER" id="PTHR43297">
    <property type="entry name" value="OLIGOPEPTIDE TRANSPORT ATP-BINDING PROTEIN APPD"/>
    <property type="match status" value="1"/>
</dbReference>
<dbReference type="InterPro" id="IPR003593">
    <property type="entry name" value="AAA+_ATPase"/>
</dbReference>
<comment type="caution">
    <text evidence="9">The sequence shown here is derived from an EMBL/GenBank/DDBJ whole genome shotgun (WGS) entry which is preliminary data.</text>
</comment>
<dbReference type="GO" id="GO:0005886">
    <property type="term" value="C:plasma membrane"/>
    <property type="evidence" value="ECO:0007669"/>
    <property type="project" value="UniProtKB-SubCell"/>
</dbReference>
<keyword evidence="4" id="KW-1003">Cell membrane</keyword>
<feature type="domain" description="ABC transporter" evidence="8">
    <location>
        <begin position="5"/>
        <end position="254"/>
    </location>
</feature>
<organism evidence="9 10">
    <name type="scientific">Saccharopolyspora rectivirgula</name>
    <dbReference type="NCBI Taxonomy" id="28042"/>
    <lineage>
        <taxon>Bacteria</taxon>
        <taxon>Bacillati</taxon>
        <taxon>Actinomycetota</taxon>
        <taxon>Actinomycetes</taxon>
        <taxon>Pseudonocardiales</taxon>
        <taxon>Pseudonocardiaceae</taxon>
        <taxon>Saccharopolyspora</taxon>
    </lineage>
</organism>
<dbReference type="eggNOG" id="COG4172">
    <property type="taxonomic scope" value="Bacteria"/>
</dbReference>
<dbReference type="PROSITE" id="PS50893">
    <property type="entry name" value="ABC_TRANSPORTER_2"/>
    <property type="match status" value="2"/>
</dbReference>
<dbReference type="EMBL" id="JNVU01000039">
    <property type="protein sequence ID" value="KEI43468.1"/>
    <property type="molecule type" value="Genomic_DNA"/>
</dbReference>
<evidence type="ECO:0000256" key="3">
    <source>
        <dbReference type="ARBA" id="ARBA00022448"/>
    </source>
</evidence>
<evidence type="ECO:0000256" key="7">
    <source>
        <dbReference type="ARBA" id="ARBA00023136"/>
    </source>
</evidence>
<dbReference type="GO" id="GO:0015833">
    <property type="term" value="P:peptide transport"/>
    <property type="evidence" value="ECO:0007669"/>
    <property type="project" value="InterPro"/>
</dbReference>
<keyword evidence="7" id="KW-0472">Membrane</keyword>
<comment type="similarity">
    <text evidence="2">Belongs to the ABC transporter superfamily.</text>
</comment>
<dbReference type="Pfam" id="PF00005">
    <property type="entry name" value="ABC_tran"/>
    <property type="match status" value="2"/>
</dbReference>
<protein>
    <submittedName>
        <fullName evidence="9">Peptide ABC transporter ATPase</fullName>
    </submittedName>
</protein>
<name>A0A073AUJ8_9PSEU</name>
<dbReference type="InterPro" id="IPR050388">
    <property type="entry name" value="ABC_Ni/Peptide_Import"/>
</dbReference>
<dbReference type="Gene3D" id="3.40.50.300">
    <property type="entry name" value="P-loop containing nucleotide triphosphate hydrolases"/>
    <property type="match status" value="2"/>
</dbReference>
<evidence type="ECO:0000256" key="4">
    <source>
        <dbReference type="ARBA" id="ARBA00022475"/>
    </source>
</evidence>
<evidence type="ECO:0000256" key="2">
    <source>
        <dbReference type="ARBA" id="ARBA00005417"/>
    </source>
</evidence>
<evidence type="ECO:0000256" key="6">
    <source>
        <dbReference type="ARBA" id="ARBA00022840"/>
    </source>
</evidence>
<dbReference type="GO" id="GO:0016887">
    <property type="term" value="F:ATP hydrolysis activity"/>
    <property type="evidence" value="ECO:0007669"/>
    <property type="project" value="InterPro"/>
</dbReference>
<dbReference type="OrthoDB" id="3169708at2"/>
<keyword evidence="3" id="KW-0813">Transport</keyword>
<dbReference type="InterPro" id="IPR027417">
    <property type="entry name" value="P-loop_NTPase"/>
</dbReference>
<dbReference type="InterPro" id="IPR017871">
    <property type="entry name" value="ABC_transporter-like_CS"/>
</dbReference>
<gene>
    <name evidence="9" type="ORF">GU90_17155</name>
</gene>
<dbReference type="Pfam" id="PF08352">
    <property type="entry name" value="oligo_HPY"/>
    <property type="match status" value="2"/>
</dbReference>
<comment type="subcellular location">
    <subcellularLocation>
        <location evidence="1">Cell membrane</location>
        <topology evidence="1">Peripheral membrane protein</topology>
    </subcellularLocation>
</comment>